<dbReference type="Proteomes" id="UP000054870">
    <property type="component" value="Unassembled WGS sequence"/>
</dbReference>
<evidence type="ECO:0000256" key="1">
    <source>
        <dbReference type="ARBA" id="ARBA00005125"/>
    </source>
</evidence>
<dbReference type="Pfam" id="PF01370">
    <property type="entry name" value="Epimerase"/>
    <property type="match status" value="1"/>
</dbReference>
<comment type="pathway">
    <text evidence="1">Bacterial outer membrane biogenesis; LPS O-antigen biosynthesis.</text>
</comment>
<dbReference type="OrthoDB" id="9801056at2"/>
<dbReference type="Gene3D" id="3.40.50.720">
    <property type="entry name" value="NAD(P)-binding Rossmann-like Domain"/>
    <property type="match status" value="1"/>
</dbReference>
<sequence>MNILVTGGSGFLGSYVMAALESRGHKALNFDLAPPQPDLLSLSRTESETFRSGQIGDYDRLLEICRNEGIESIVHGAALLGLEPSLHRQKEFYATNVMGFVNVCEIARALGLRKLILVSSNAVYHASSNAKLLETDEPFSIVRGNPAAHYGTSKMAAEAIGMAYAQFHNVDFLAIRVTAVYGFGMRSPIHIKPMVENSLLGKPTRFETGGKMKRDYTYVLDCADAIATAVDAPALPFGSQRVFNVSAGKVCTVSQVAQLVRSVIPGAQIEVGSELTALEEANLKMRAPLDNGCAERHLNWSSKWTIEEGVRDYANRFSHFAQHGHSV</sequence>
<dbReference type="InterPro" id="IPR036291">
    <property type="entry name" value="NAD(P)-bd_dom_sf"/>
</dbReference>
<organism evidence="4 5">
    <name type="scientific">Caballeronia catudaia</name>
    <dbReference type="NCBI Taxonomy" id="1777136"/>
    <lineage>
        <taxon>Bacteria</taxon>
        <taxon>Pseudomonadati</taxon>
        <taxon>Pseudomonadota</taxon>
        <taxon>Betaproteobacteria</taxon>
        <taxon>Burkholderiales</taxon>
        <taxon>Burkholderiaceae</taxon>
        <taxon>Caballeronia</taxon>
    </lineage>
</organism>
<evidence type="ECO:0000259" key="3">
    <source>
        <dbReference type="Pfam" id="PF01370"/>
    </source>
</evidence>
<evidence type="ECO:0000256" key="2">
    <source>
        <dbReference type="ARBA" id="ARBA00007637"/>
    </source>
</evidence>
<dbReference type="PANTHER" id="PTHR43000">
    <property type="entry name" value="DTDP-D-GLUCOSE 4,6-DEHYDRATASE-RELATED"/>
    <property type="match status" value="1"/>
</dbReference>
<reference evidence="4" key="1">
    <citation type="submission" date="2016-01" db="EMBL/GenBank/DDBJ databases">
        <authorList>
            <person name="Peeters C."/>
        </authorList>
    </citation>
    <scope>NUCLEOTIDE SEQUENCE [LARGE SCALE GENOMIC DNA]</scope>
    <source>
        <strain evidence="4">LMG 29318</strain>
    </source>
</reference>
<evidence type="ECO:0000313" key="4">
    <source>
        <dbReference type="EMBL" id="SAK85320.1"/>
    </source>
</evidence>
<gene>
    <name evidence="4" type="ORF">AWB75_05670</name>
</gene>
<keyword evidence="5" id="KW-1185">Reference proteome</keyword>
<accession>A0A158CT00</accession>
<name>A0A158CT00_9BURK</name>
<dbReference type="EMBL" id="FCOF02000039">
    <property type="protein sequence ID" value="SAK85320.1"/>
    <property type="molecule type" value="Genomic_DNA"/>
</dbReference>
<proteinExistence type="inferred from homology"/>
<dbReference type="RefSeq" id="WP_061127361.1">
    <property type="nucleotide sequence ID" value="NZ_FCOF02000039.1"/>
</dbReference>
<comment type="similarity">
    <text evidence="2">Belongs to the NAD(P)-dependent epimerase/dehydratase family.</text>
</comment>
<dbReference type="AlphaFoldDB" id="A0A158CT00"/>
<comment type="caution">
    <text evidence="4">The sequence shown here is derived from an EMBL/GenBank/DDBJ whole genome shotgun (WGS) entry which is preliminary data.</text>
</comment>
<dbReference type="SUPFAM" id="SSF51735">
    <property type="entry name" value="NAD(P)-binding Rossmann-fold domains"/>
    <property type="match status" value="1"/>
</dbReference>
<evidence type="ECO:0000313" key="5">
    <source>
        <dbReference type="Proteomes" id="UP000054870"/>
    </source>
</evidence>
<feature type="domain" description="NAD-dependent epimerase/dehydratase" evidence="3">
    <location>
        <begin position="3"/>
        <end position="235"/>
    </location>
</feature>
<dbReference type="InterPro" id="IPR001509">
    <property type="entry name" value="Epimerase_deHydtase"/>
</dbReference>
<protein>
    <submittedName>
        <fullName evidence="4">dTDP-glucose 4,6-dehydratase</fullName>
    </submittedName>
</protein>